<evidence type="ECO:0000256" key="1">
    <source>
        <dbReference type="SAM" id="MobiDB-lite"/>
    </source>
</evidence>
<evidence type="ECO:0000313" key="2">
    <source>
        <dbReference type="EMBL" id="CAD8854565.1"/>
    </source>
</evidence>
<dbReference type="AlphaFoldDB" id="A0A7S1AIC6"/>
<gene>
    <name evidence="2" type="ORF">NSCI0253_LOCUS28917</name>
</gene>
<proteinExistence type="predicted"/>
<reference evidence="2" key="1">
    <citation type="submission" date="2021-01" db="EMBL/GenBank/DDBJ databases">
        <authorList>
            <person name="Corre E."/>
            <person name="Pelletier E."/>
            <person name="Niang G."/>
            <person name="Scheremetjew M."/>
            <person name="Finn R."/>
            <person name="Kale V."/>
            <person name="Holt S."/>
            <person name="Cochrane G."/>
            <person name="Meng A."/>
            <person name="Brown T."/>
            <person name="Cohen L."/>
        </authorList>
    </citation>
    <scope>NUCLEOTIDE SEQUENCE</scope>
</reference>
<organism evidence="2">
    <name type="scientific">Noctiluca scintillans</name>
    <name type="common">Sea sparkle</name>
    <name type="synonym">Red tide dinoflagellate</name>
    <dbReference type="NCBI Taxonomy" id="2966"/>
    <lineage>
        <taxon>Eukaryota</taxon>
        <taxon>Sar</taxon>
        <taxon>Alveolata</taxon>
        <taxon>Dinophyceae</taxon>
        <taxon>Noctilucales</taxon>
        <taxon>Noctilucaceae</taxon>
        <taxon>Noctiluca</taxon>
    </lineage>
</organism>
<feature type="compositionally biased region" description="Basic and acidic residues" evidence="1">
    <location>
        <begin position="157"/>
        <end position="167"/>
    </location>
</feature>
<sequence length="197" mass="21907">MVQKTKVARKASTTKAPIKIDGEKVDVKVEGGKKTKNTFVPPSPEKQEEFTKLAISTITAALKDEGAKVQANGQPCIPKDWRLKFKPVLGPYKKFVLSQSSFRVLAGSGESYTIHLNDGSALPALNIPEREPWQREVAKAWRSYCLARPDAKKRSVDEFMKPADAPKHKAKEPAVVQAEKEMAVTQDQPKKKARKKI</sequence>
<name>A0A7S1AIC6_NOCSC</name>
<dbReference type="EMBL" id="HBFQ01040788">
    <property type="protein sequence ID" value="CAD8854565.1"/>
    <property type="molecule type" value="Transcribed_RNA"/>
</dbReference>
<protein>
    <submittedName>
        <fullName evidence="2">Uncharacterized protein</fullName>
    </submittedName>
</protein>
<feature type="region of interest" description="Disordered" evidence="1">
    <location>
        <begin position="157"/>
        <end position="197"/>
    </location>
</feature>
<accession>A0A7S1AIC6</accession>